<evidence type="ECO:0000313" key="2">
    <source>
        <dbReference type="Proteomes" id="UP001529510"/>
    </source>
</evidence>
<comment type="caution">
    <text evidence="1">The sequence shown here is derived from an EMBL/GenBank/DDBJ whole genome shotgun (WGS) entry which is preliminary data.</text>
</comment>
<accession>A0ABD0MXP5</accession>
<reference evidence="1 2" key="1">
    <citation type="submission" date="2024-05" db="EMBL/GenBank/DDBJ databases">
        <title>Genome sequencing and assembly of Indian major carp, Cirrhinus mrigala (Hamilton, 1822).</title>
        <authorList>
            <person name="Mohindra V."/>
            <person name="Chowdhury L.M."/>
            <person name="Lal K."/>
            <person name="Jena J.K."/>
        </authorList>
    </citation>
    <scope>NUCLEOTIDE SEQUENCE [LARGE SCALE GENOMIC DNA]</scope>
    <source>
        <strain evidence="1">CM1030</strain>
        <tissue evidence="1">Blood</tissue>
    </source>
</reference>
<gene>
    <name evidence="1" type="ORF">M9458_050877</name>
</gene>
<sequence length="157" mass="18036">MPRLSHMIMKGVLTILFLQLPAKVPLGKRKKTIFNGIKSINSKQVSVIQKITHIESSIEVTTAAVNSLVVPRIKDNLEEAVDVVHRVGKQRSDGKLHHIIIRFVTRRHHDIIWMEAKSYIYLRENGLHIKEFLSKADTESGSKGREEVRFQRPLCCY</sequence>
<organism evidence="1 2">
    <name type="scientific">Cirrhinus mrigala</name>
    <name type="common">Mrigala</name>
    <dbReference type="NCBI Taxonomy" id="683832"/>
    <lineage>
        <taxon>Eukaryota</taxon>
        <taxon>Metazoa</taxon>
        <taxon>Chordata</taxon>
        <taxon>Craniata</taxon>
        <taxon>Vertebrata</taxon>
        <taxon>Euteleostomi</taxon>
        <taxon>Actinopterygii</taxon>
        <taxon>Neopterygii</taxon>
        <taxon>Teleostei</taxon>
        <taxon>Ostariophysi</taxon>
        <taxon>Cypriniformes</taxon>
        <taxon>Cyprinidae</taxon>
        <taxon>Labeoninae</taxon>
        <taxon>Labeonini</taxon>
        <taxon>Cirrhinus</taxon>
    </lineage>
</organism>
<name>A0ABD0MXP5_CIRMR</name>
<dbReference type="EMBL" id="JAMKFB020000074">
    <property type="protein sequence ID" value="KAL0153761.1"/>
    <property type="molecule type" value="Genomic_DNA"/>
</dbReference>
<proteinExistence type="predicted"/>
<evidence type="ECO:0000313" key="1">
    <source>
        <dbReference type="EMBL" id="KAL0153761.1"/>
    </source>
</evidence>
<protein>
    <submittedName>
        <fullName evidence="1">Uncharacterized protein</fullName>
    </submittedName>
</protein>
<keyword evidence="2" id="KW-1185">Reference proteome</keyword>
<dbReference type="AlphaFoldDB" id="A0ABD0MXP5"/>
<dbReference type="Proteomes" id="UP001529510">
    <property type="component" value="Unassembled WGS sequence"/>
</dbReference>